<dbReference type="GO" id="GO:0008664">
    <property type="term" value="F:RNA 2',3'-cyclic 3'-phosphodiesterase activity"/>
    <property type="evidence" value="ECO:0007669"/>
    <property type="project" value="UniProtKB-EC"/>
</dbReference>
<evidence type="ECO:0000313" key="4">
    <source>
        <dbReference type="EMBL" id="AKG44608.1"/>
    </source>
</evidence>
<feature type="active site" description="Proton acceptor" evidence="2">
    <location>
        <position position="125"/>
    </location>
</feature>
<dbReference type="Pfam" id="PF13563">
    <property type="entry name" value="2_5_RNA_ligase2"/>
    <property type="match status" value="1"/>
</dbReference>
<dbReference type="NCBIfam" id="TIGR02258">
    <property type="entry name" value="2_5_ligase"/>
    <property type="match status" value="1"/>
</dbReference>
<proteinExistence type="inferred from homology"/>
<reference evidence="4" key="1">
    <citation type="submission" date="2019-08" db="EMBL/GenBank/DDBJ databases">
        <title>Complete genome sequence of a mangrove-derived Streptomyces xiamenensis.</title>
        <authorList>
            <person name="Xu J."/>
        </authorList>
    </citation>
    <scope>NUCLEOTIDE SEQUENCE</scope>
    <source>
        <strain evidence="4">318</strain>
    </source>
</reference>
<evidence type="ECO:0000256" key="3">
    <source>
        <dbReference type="SAM" id="MobiDB-lite"/>
    </source>
</evidence>
<feature type="active site" description="Proton donor" evidence="2">
    <location>
        <position position="41"/>
    </location>
</feature>
<dbReference type="HAMAP" id="MF_01940">
    <property type="entry name" value="RNA_CPDase"/>
    <property type="match status" value="1"/>
</dbReference>
<dbReference type="GO" id="GO:0016874">
    <property type="term" value="F:ligase activity"/>
    <property type="evidence" value="ECO:0007669"/>
    <property type="project" value="UniProtKB-KW"/>
</dbReference>
<keyword evidence="5" id="KW-1185">Reference proteome</keyword>
<evidence type="ECO:0000256" key="1">
    <source>
        <dbReference type="ARBA" id="ARBA00022801"/>
    </source>
</evidence>
<feature type="region of interest" description="Disordered" evidence="3">
    <location>
        <begin position="165"/>
        <end position="187"/>
    </location>
</feature>
<name>A0A0F7FVM4_9ACTN</name>
<dbReference type="PANTHER" id="PTHR35561">
    <property type="entry name" value="RNA 2',3'-CYCLIC PHOSPHODIESTERASE"/>
    <property type="match status" value="1"/>
</dbReference>
<dbReference type="AlphaFoldDB" id="A0A0F7FVM4"/>
<accession>A0A0F7FVM4</accession>
<dbReference type="EC" id="3.1.4.58" evidence="2"/>
<dbReference type="SUPFAM" id="SSF55144">
    <property type="entry name" value="LigT-like"/>
    <property type="match status" value="1"/>
</dbReference>
<organism evidence="4 5">
    <name type="scientific">Streptomyces xiamenensis</name>
    <dbReference type="NCBI Taxonomy" id="408015"/>
    <lineage>
        <taxon>Bacteria</taxon>
        <taxon>Bacillati</taxon>
        <taxon>Actinomycetota</taxon>
        <taxon>Actinomycetes</taxon>
        <taxon>Kitasatosporales</taxon>
        <taxon>Streptomycetaceae</taxon>
        <taxon>Streptomyces</taxon>
    </lineage>
</organism>
<keyword evidence="1 2" id="KW-0378">Hydrolase</keyword>
<evidence type="ECO:0000256" key="2">
    <source>
        <dbReference type="HAMAP-Rule" id="MF_01940"/>
    </source>
</evidence>
<dbReference type="KEGG" id="sxi:SXIM_32240"/>
<dbReference type="RefSeq" id="WP_030729389.1">
    <property type="nucleotide sequence ID" value="NZ_CP009922.3"/>
</dbReference>
<evidence type="ECO:0000313" key="5">
    <source>
        <dbReference type="Proteomes" id="UP000034034"/>
    </source>
</evidence>
<comment type="catalytic activity">
    <reaction evidence="2">
        <text>a 3'-end 2',3'-cyclophospho-ribonucleotide-RNA + H2O = a 3'-end 2'-phospho-ribonucleotide-RNA + H(+)</text>
        <dbReference type="Rhea" id="RHEA:11828"/>
        <dbReference type="Rhea" id="RHEA-COMP:10464"/>
        <dbReference type="Rhea" id="RHEA-COMP:17353"/>
        <dbReference type="ChEBI" id="CHEBI:15377"/>
        <dbReference type="ChEBI" id="CHEBI:15378"/>
        <dbReference type="ChEBI" id="CHEBI:83064"/>
        <dbReference type="ChEBI" id="CHEBI:173113"/>
        <dbReference type="EC" id="3.1.4.58"/>
    </reaction>
</comment>
<dbReference type="GO" id="GO:0004113">
    <property type="term" value="F:2',3'-cyclic-nucleotide 3'-phosphodiesterase activity"/>
    <property type="evidence" value="ECO:0007669"/>
    <property type="project" value="InterPro"/>
</dbReference>
<dbReference type="Gene3D" id="3.90.1140.10">
    <property type="entry name" value="Cyclic phosphodiesterase"/>
    <property type="match status" value="1"/>
</dbReference>
<comment type="function">
    <text evidence="2">Hydrolyzes RNA 2',3'-cyclic phosphodiester to an RNA 2'-phosphomonoester.</text>
</comment>
<dbReference type="STRING" id="408015.SXIM_32240"/>
<feature type="short sequence motif" description="HXTX 2" evidence="2">
    <location>
        <begin position="125"/>
        <end position="128"/>
    </location>
</feature>
<feature type="short sequence motif" description="HXTX 1" evidence="2">
    <location>
        <begin position="41"/>
        <end position="44"/>
    </location>
</feature>
<protein>
    <recommendedName>
        <fullName evidence="2">RNA 2',3'-cyclic phosphodiesterase</fullName>
        <shortName evidence="2">RNA 2',3'-CPDase</shortName>
        <ecNumber evidence="2">3.1.4.58</ecNumber>
    </recommendedName>
</protein>
<dbReference type="InterPro" id="IPR009097">
    <property type="entry name" value="Cyclic_Pdiesterase"/>
</dbReference>
<keyword evidence="4" id="KW-0436">Ligase</keyword>
<dbReference type="EMBL" id="CP009922">
    <property type="protein sequence ID" value="AKG44608.1"/>
    <property type="molecule type" value="Genomic_DNA"/>
</dbReference>
<dbReference type="InterPro" id="IPR004175">
    <property type="entry name" value="RNA_CPDase"/>
</dbReference>
<dbReference type="Proteomes" id="UP000034034">
    <property type="component" value="Chromosome"/>
</dbReference>
<dbReference type="PANTHER" id="PTHR35561:SF1">
    <property type="entry name" value="RNA 2',3'-CYCLIC PHOSPHODIESTERASE"/>
    <property type="match status" value="1"/>
</dbReference>
<dbReference type="HOGENOM" id="CLU_081251_1_1_11"/>
<gene>
    <name evidence="4" type="ORF">SXIM_32240</name>
</gene>
<comment type="similarity">
    <text evidence="2">Belongs to the 2H phosphoesterase superfamily. ThpR family.</text>
</comment>
<dbReference type="PATRIC" id="fig|408015.6.peg.3263"/>
<sequence length="187" mass="19800">MRLFAALFPDDGALRELERAVRPLRREDAEGVRWTPVAGWHLTLAFYGEVPDELVPELRQRLGAVAAAGSTLTLRLAGGGRFGDRALWAGVDGDTEPLTALATAARDTGTTLGLLPDERPGYVPHLTVALARRGARTALAPYAERLDAFAGRPWAAGELVLVRSETGPDGSRYSTEASWPLGGGAGG</sequence>